<dbReference type="Pfam" id="PF00999">
    <property type="entry name" value="Na_H_Exchanger"/>
    <property type="match status" value="1"/>
</dbReference>
<comment type="subcellular location">
    <subcellularLocation>
        <location evidence="1">Cell membrane</location>
        <topology evidence="1">Multi-pass membrane protein</topology>
    </subcellularLocation>
</comment>
<keyword evidence="5 9" id="KW-0812">Transmembrane</keyword>
<dbReference type="EMBL" id="ANMO01000203">
    <property type="protein sequence ID" value="EMB14893.1"/>
    <property type="molecule type" value="Genomic_DNA"/>
</dbReference>
<dbReference type="AlphaFoldDB" id="M2AZB5"/>
<feature type="transmembrane region" description="Helical" evidence="9">
    <location>
        <begin position="234"/>
        <end position="263"/>
    </location>
</feature>
<dbReference type="GO" id="GO:0015297">
    <property type="term" value="F:antiporter activity"/>
    <property type="evidence" value="ECO:0007669"/>
    <property type="project" value="UniProtKB-KW"/>
</dbReference>
<feature type="transmembrane region" description="Helical" evidence="9">
    <location>
        <begin position="95"/>
        <end position="117"/>
    </location>
</feature>
<comment type="caution">
    <text evidence="11">The sequence shown here is derived from an EMBL/GenBank/DDBJ whole genome shotgun (WGS) entry which is preliminary data.</text>
</comment>
<keyword evidence="6 9" id="KW-1133">Transmembrane helix</keyword>
<evidence type="ECO:0000313" key="11">
    <source>
        <dbReference type="EMBL" id="EMB14893.1"/>
    </source>
</evidence>
<dbReference type="PANTHER" id="PTHR32507">
    <property type="entry name" value="NA(+)/H(+) ANTIPORTER 1"/>
    <property type="match status" value="1"/>
</dbReference>
<reference evidence="11" key="2">
    <citation type="journal article" date="2013" name="Mar. Genomics">
        <title>Expression of sulfatases in Rhodopirellula baltica and the diversity of sulfatases in the genus Rhodopirellula.</title>
        <authorList>
            <person name="Wegner C.E."/>
            <person name="Richter-Heitmann T."/>
            <person name="Klindworth A."/>
            <person name="Klockow C."/>
            <person name="Richter M."/>
            <person name="Achstetter T."/>
            <person name="Glockner F.O."/>
            <person name="Harder J."/>
        </authorList>
    </citation>
    <scope>NUCLEOTIDE SEQUENCE [LARGE SCALE GENOMIC DNA]</scope>
    <source>
        <strain evidence="11">6C</strain>
    </source>
</reference>
<feature type="transmembrane region" description="Helical" evidence="9">
    <location>
        <begin position="196"/>
        <end position="214"/>
    </location>
</feature>
<proteinExistence type="predicted"/>
<keyword evidence="3" id="KW-0050">Antiport</keyword>
<evidence type="ECO:0000256" key="3">
    <source>
        <dbReference type="ARBA" id="ARBA00022449"/>
    </source>
</evidence>
<feature type="transmembrane region" description="Helical" evidence="9">
    <location>
        <begin position="318"/>
        <end position="337"/>
    </location>
</feature>
<keyword evidence="4" id="KW-1003">Cell membrane</keyword>
<evidence type="ECO:0000256" key="4">
    <source>
        <dbReference type="ARBA" id="ARBA00022475"/>
    </source>
</evidence>
<dbReference type="GO" id="GO:1902600">
    <property type="term" value="P:proton transmembrane transport"/>
    <property type="evidence" value="ECO:0007669"/>
    <property type="project" value="InterPro"/>
</dbReference>
<feature type="transmembrane region" description="Helical" evidence="9">
    <location>
        <begin position="292"/>
        <end position="312"/>
    </location>
</feature>
<evidence type="ECO:0000256" key="7">
    <source>
        <dbReference type="ARBA" id="ARBA00023065"/>
    </source>
</evidence>
<evidence type="ECO:0000256" key="5">
    <source>
        <dbReference type="ARBA" id="ARBA00022692"/>
    </source>
</evidence>
<dbReference type="RefSeq" id="WP_008659718.1">
    <property type="nucleotide sequence ID" value="NZ_ANMO01000203.1"/>
</dbReference>
<keyword evidence="7" id="KW-0406">Ion transport</keyword>
<dbReference type="Gene3D" id="1.20.1530.20">
    <property type="match status" value="1"/>
</dbReference>
<reference evidence="11" key="1">
    <citation type="submission" date="2012-11" db="EMBL/GenBank/DDBJ databases">
        <title>Permanent draft genomes of Rhodopirellula europaea strain SH398 and 6C.</title>
        <authorList>
            <person name="Richter M."/>
            <person name="Richter-Heitmann T."/>
            <person name="Frank C."/>
            <person name="Harder J."/>
            <person name="Glockner F.O."/>
        </authorList>
    </citation>
    <scope>NUCLEOTIDE SEQUENCE</scope>
    <source>
        <strain evidence="11">6C</strain>
    </source>
</reference>
<accession>M2AZB5</accession>
<dbReference type="InterPro" id="IPR006153">
    <property type="entry name" value="Cation/H_exchanger_TM"/>
</dbReference>
<keyword evidence="12" id="KW-1185">Reference proteome</keyword>
<dbReference type="InterPro" id="IPR038770">
    <property type="entry name" value="Na+/solute_symporter_sf"/>
</dbReference>
<keyword evidence="2" id="KW-0813">Transport</keyword>
<dbReference type="PATRIC" id="fig|1263867.3.peg.4665"/>
<organism evidence="11 12">
    <name type="scientific">Rhodopirellula europaea 6C</name>
    <dbReference type="NCBI Taxonomy" id="1263867"/>
    <lineage>
        <taxon>Bacteria</taxon>
        <taxon>Pseudomonadati</taxon>
        <taxon>Planctomycetota</taxon>
        <taxon>Planctomycetia</taxon>
        <taxon>Pirellulales</taxon>
        <taxon>Pirellulaceae</taxon>
        <taxon>Rhodopirellula</taxon>
    </lineage>
</organism>
<dbReference type="Proteomes" id="UP000011529">
    <property type="component" value="Unassembled WGS sequence"/>
</dbReference>
<name>M2AZB5_9BACT</name>
<evidence type="ECO:0000313" key="12">
    <source>
        <dbReference type="Proteomes" id="UP000011529"/>
    </source>
</evidence>
<feature type="transmembrane region" description="Helical" evidence="9">
    <location>
        <begin position="380"/>
        <end position="399"/>
    </location>
</feature>
<feature type="transmembrane region" description="Helical" evidence="9">
    <location>
        <begin position="30"/>
        <end position="51"/>
    </location>
</feature>
<gene>
    <name evidence="11" type="ORF">RE6C_04351</name>
</gene>
<evidence type="ECO:0000256" key="6">
    <source>
        <dbReference type="ARBA" id="ARBA00022989"/>
    </source>
</evidence>
<dbReference type="PANTHER" id="PTHR32507:SF8">
    <property type="entry name" value="CNH1P"/>
    <property type="match status" value="1"/>
</dbReference>
<protein>
    <submittedName>
        <fullName evidence="11">Sodium/hydrogen exchanger family protein</fullName>
    </submittedName>
</protein>
<evidence type="ECO:0000259" key="10">
    <source>
        <dbReference type="Pfam" id="PF00999"/>
    </source>
</evidence>
<evidence type="ECO:0000256" key="2">
    <source>
        <dbReference type="ARBA" id="ARBA00022448"/>
    </source>
</evidence>
<feature type="transmembrane region" description="Helical" evidence="9">
    <location>
        <begin position="6"/>
        <end position="23"/>
    </location>
</feature>
<feature type="domain" description="Cation/H+ exchanger transmembrane" evidence="10">
    <location>
        <begin position="18"/>
        <end position="396"/>
    </location>
</feature>
<evidence type="ECO:0000256" key="9">
    <source>
        <dbReference type="SAM" id="Phobius"/>
    </source>
</evidence>
<feature type="transmembrane region" description="Helical" evidence="9">
    <location>
        <begin position="349"/>
        <end position="368"/>
    </location>
</feature>
<feature type="transmembrane region" description="Helical" evidence="9">
    <location>
        <begin position="167"/>
        <end position="184"/>
    </location>
</feature>
<sequence length="419" mass="45496">MSIEPVTAWSLLSGLIFLLSALGRGPMRRWPVSMPAIFLLVGAAIGPWGLGLLDFELIKHVKVVESVSEVAVLISLLTAGLQLKPQWHHYLRAPIPMASVTMVVTIAGVAVVGMMMLDLPLGAAILLGAVLAPTDPVLASDVQVKHHQDTDRLRFALTGEAGLNDGAAFPFIMLGLGLLGHHQLGEYGWRWITVDLFWATTAGLGVGWVSGYSVSRVAVWIRRQANSPAACEEALTLGLIGLSYGAALLLHAYGFLAVFAAGVAMRRYAERQSDDEQPDKLMHTVTEVNDQFGHIIEVAVVVLVGVLATSYWTMTSDWWIAMLVFFLFRPFGVLLALATKDIRFSQKILISLFGIRGIGSLYYLSYAISHGLEEPIANRLTGIVLTTITLSIMIHSNAASLMMRRYAEKDDTKTSAASN</sequence>
<evidence type="ECO:0000256" key="8">
    <source>
        <dbReference type="ARBA" id="ARBA00023136"/>
    </source>
</evidence>
<evidence type="ECO:0000256" key="1">
    <source>
        <dbReference type="ARBA" id="ARBA00004651"/>
    </source>
</evidence>
<dbReference type="GO" id="GO:0005886">
    <property type="term" value="C:plasma membrane"/>
    <property type="evidence" value="ECO:0007669"/>
    <property type="project" value="UniProtKB-SubCell"/>
</dbReference>
<keyword evidence="8 9" id="KW-0472">Membrane</keyword>